<gene>
    <name evidence="7" type="ORF">M6D89_02105</name>
</gene>
<keyword evidence="2 5" id="KW-0812">Transmembrane</keyword>
<keyword evidence="4 5" id="KW-0472">Membrane</keyword>
<dbReference type="GO" id="GO:0009403">
    <property type="term" value="P:toxin biosynthetic process"/>
    <property type="evidence" value="ECO:0007669"/>
    <property type="project" value="InterPro"/>
</dbReference>
<keyword evidence="8" id="KW-1185">Reference proteome</keyword>
<evidence type="ECO:0000256" key="1">
    <source>
        <dbReference type="ARBA" id="ARBA00004141"/>
    </source>
</evidence>
<reference evidence="7" key="2">
    <citation type="submission" date="2023-01" db="EMBL/GenBank/DDBJ databases">
        <title>Gilvimarinus xylanilyticus HB14 isolated from Caulerpa lentillifera aquaculture base in Hainan, China.</title>
        <authorList>
            <person name="Zhang Y.-J."/>
        </authorList>
    </citation>
    <scope>NUCLEOTIDE SEQUENCE</scope>
    <source>
        <strain evidence="7">HB14</strain>
    </source>
</reference>
<feature type="transmembrane region" description="Helical" evidence="5">
    <location>
        <begin position="61"/>
        <end position="83"/>
    </location>
</feature>
<feature type="domain" description="DUF4124" evidence="6">
    <location>
        <begin position="346"/>
        <end position="365"/>
    </location>
</feature>
<dbReference type="Pfam" id="PF13511">
    <property type="entry name" value="DUF4124"/>
    <property type="match status" value="1"/>
</dbReference>
<evidence type="ECO:0000256" key="5">
    <source>
        <dbReference type="SAM" id="Phobius"/>
    </source>
</evidence>
<evidence type="ECO:0000256" key="4">
    <source>
        <dbReference type="ARBA" id="ARBA00023136"/>
    </source>
</evidence>
<dbReference type="GO" id="GO:0016020">
    <property type="term" value="C:membrane"/>
    <property type="evidence" value="ECO:0007669"/>
    <property type="project" value="UniProtKB-SubCell"/>
</dbReference>
<dbReference type="InterPro" id="IPR025392">
    <property type="entry name" value="DUF4124"/>
</dbReference>
<dbReference type="AlphaFoldDB" id="A0A9X2I217"/>
<feature type="transmembrane region" description="Helical" evidence="5">
    <location>
        <begin position="6"/>
        <end position="25"/>
    </location>
</feature>
<organism evidence="7 8">
    <name type="scientific">Gilvimarinus xylanilyticus</name>
    <dbReference type="NCBI Taxonomy" id="2944139"/>
    <lineage>
        <taxon>Bacteria</taxon>
        <taxon>Pseudomonadati</taxon>
        <taxon>Pseudomonadota</taxon>
        <taxon>Gammaproteobacteria</taxon>
        <taxon>Cellvibrionales</taxon>
        <taxon>Cellvibrionaceae</taxon>
        <taxon>Gilvimarinus</taxon>
    </lineage>
</organism>
<evidence type="ECO:0000259" key="6">
    <source>
        <dbReference type="Pfam" id="PF13511"/>
    </source>
</evidence>
<evidence type="ECO:0000256" key="3">
    <source>
        <dbReference type="ARBA" id="ARBA00022989"/>
    </source>
</evidence>
<comment type="subcellular location">
    <subcellularLocation>
        <location evidence="1">Membrane</location>
        <topology evidence="1">Multi-pass membrane protein</topology>
    </subcellularLocation>
</comment>
<dbReference type="Proteomes" id="UP001139319">
    <property type="component" value="Unassembled WGS sequence"/>
</dbReference>
<name>A0A9X2I217_9GAMM</name>
<dbReference type="Pfam" id="PF02674">
    <property type="entry name" value="Colicin_V"/>
    <property type="match status" value="1"/>
</dbReference>
<comment type="caution">
    <text evidence="7">The sequence shown here is derived from an EMBL/GenBank/DDBJ whole genome shotgun (WGS) entry which is preliminary data.</text>
</comment>
<dbReference type="RefSeq" id="WP_253966377.1">
    <property type="nucleotide sequence ID" value="NZ_JAMFTH010000001.1"/>
</dbReference>
<protein>
    <submittedName>
        <fullName evidence="7">CvpA family protein</fullName>
    </submittedName>
</protein>
<proteinExistence type="predicted"/>
<sequence>MATATIIFLVITGFFAIRGYFNGFWGSLSRSVSFIGAYGAAFYFSKDAAALVKAHTPLEGAVAYLAGSIGLFVLAMFGLRLIFWLLKQMMPGSNDKPGTVSRVGGLLIGALIGGFIGLLLVYTLDIYTSAKELKADAIETPPPPANNAISKAAKLTVSKSAGALMALSGVSDNSIQLSEAFISDPVANMDRVNRVTQNPDLKKMLDDRRTQRLLRRGEIDELMQVPEFKRLIADPDMKYLMQASGMDINDKDSARETARKVSLGWQRIEVMKNDPRVQEIINDPEFQQQLNASNKLALLTNPKLNELAGIIFEEGSDNLATLEQDSQYRIRTMESGEDATVNEDEAGTIYRYTDKNGNVRYSDRPVED</sequence>
<dbReference type="InterPro" id="IPR003825">
    <property type="entry name" value="Colicin-V_CvpA"/>
</dbReference>
<keyword evidence="3 5" id="KW-1133">Transmembrane helix</keyword>
<accession>A0A9X2I217</accession>
<evidence type="ECO:0000313" key="7">
    <source>
        <dbReference type="EMBL" id="MCP8898087.1"/>
    </source>
</evidence>
<evidence type="ECO:0000313" key="8">
    <source>
        <dbReference type="Proteomes" id="UP001139319"/>
    </source>
</evidence>
<feature type="transmembrane region" description="Helical" evidence="5">
    <location>
        <begin position="103"/>
        <end position="124"/>
    </location>
</feature>
<reference evidence="7" key="1">
    <citation type="submission" date="2022-05" db="EMBL/GenBank/DDBJ databases">
        <authorList>
            <person name="Sun H.-N."/>
        </authorList>
    </citation>
    <scope>NUCLEOTIDE SEQUENCE</scope>
    <source>
        <strain evidence="7">HB14</strain>
    </source>
</reference>
<evidence type="ECO:0000256" key="2">
    <source>
        <dbReference type="ARBA" id="ARBA00022692"/>
    </source>
</evidence>
<dbReference type="EMBL" id="JAMFTH010000001">
    <property type="protein sequence ID" value="MCP8898087.1"/>
    <property type="molecule type" value="Genomic_DNA"/>
</dbReference>